<dbReference type="KEGG" id="ptkz:JDV02_010695"/>
<feature type="transmembrane region" description="Helical" evidence="6">
    <location>
        <begin position="469"/>
        <end position="488"/>
    </location>
</feature>
<evidence type="ECO:0000256" key="6">
    <source>
        <dbReference type="SAM" id="Phobius"/>
    </source>
</evidence>
<reference evidence="7" key="1">
    <citation type="submission" date="2021-11" db="EMBL/GenBank/DDBJ databases">
        <title>Purpureocillium_takamizusanense_genome.</title>
        <authorList>
            <person name="Nguyen N.-H."/>
        </authorList>
    </citation>
    <scope>NUCLEOTIDE SEQUENCE</scope>
    <source>
        <strain evidence="7">PT3</strain>
    </source>
</reference>
<proteinExistence type="predicted"/>
<dbReference type="PANTHER" id="PTHR45649">
    <property type="entry name" value="AMINO-ACID PERMEASE BAT1"/>
    <property type="match status" value="1"/>
</dbReference>
<feature type="transmembrane region" description="Helical" evidence="6">
    <location>
        <begin position="65"/>
        <end position="86"/>
    </location>
</feature>
<feature type="transmembrane region" description="Helical" evidence="6">
    <location>
        <begin position="162"/>
        <end position="182"/>
    </location>
</feature>
<feature type="transmembrane region" description="Helical" evidence="6">
    <location>
        <begin position="398"/>
        <end position="418"/>
    </location>
</feature>
<evidence type="ECO:0000313" key="7">
    <source>
        <dbReference type="EMBL" id="UNI24982.1"/>
    </source>
</evidence>
<sequence>MMLHLIPEPALQGKTNGARESISVAEDYHDQISAINNHSTRSTYHDARDMQRMGLDQKFVRQFRFLSFVSFVAVATAIWEITLFTVTPGLTNGGRPGLLYAVLWNFLGFGPIYLSLAEMASIAPIAGAQYHWVSEFAPERCQKVLSYLTGWISTLAWQSGNVLGVFLAATITQAIIIVNAPTYESPRWHATVLVIGVIGYTLFANVFGSRLLPRIQNLLFVVHIMVYFALIIPIWVNAPRTTSAEVWTRLSNAGGWSGLPLSVLIGQVSGVFTQVGVDTAAHMSEEVRDAAMAVPRAIISVYIFNFCLIFLAMITLCYHILDVGTAVTDPTAYPVIYVLRQAISQTWLTTILAFTVFLLTFADISYLATVSRDLFAFARDDGLPFSNWISRVDSSRNMPLNACILTCVTSICLALIYLGSPVAFYAFTSLNIVALLQCYNISIGCVLWRRIRHPTTLPKARFSLGKLGIPINIAAIVYSSWAFFWCFWPQYYPITAANFNWSSVIFTSVLLGSLFYYFIWGRWKYVGPVVRVEGRKVR</sequence>
<feature type="transmembrane region" description="Helical" evidence="6">
    <location>
        <begin position="256"/>
        <end position="277"/>
    </location>
</feature>
<evidence type="ECO:0000256" key="5">
    <source>
        <dbReference type="ARBA" id="ARBA00023136"/>
    </source>
</evidence>
<dbReference type="EMBL" id="CP086366">
    <property type="protein sequence ID" value="UNI24982.1"/>
    <property type="molecule type" value="Genomic_DNA"/>
</dbReference>
<evidence type="ECO:0008006" key="9">
    <source>
        <dbReference type="Google" id="ProtNLM"/>
    </source>
</evidence>
<feature type="transmembrane region" description="Helical" evidence="6">
    <location>
        <begin position="424"/>
        <end position="448"/>
    </location>
</feature>
<dbReference type="GO" id="GO:0022857">
    <property type="term" value="F:transmembrane transporter activity"/>
    <property type="evidence" value="ECO:0007669"/>
    <property type="project" value="InterPro"/>
</dbReference>
<name>A0A9Q8QUZ5_9HYPO</name>
<dbReference type="GO" id="GO:0016020">
    <property type="term" value="C:membrane"/>
    <property type="evidence" value="ECO:0007669"/>
    <property type="project" value="UniProtKB-SubCell"/>
</dbReference>
<feature type="transmembrane region" description="Helical" evidence="6">
    <location>
        <begin position="500"/>
        <end position="519"/>
    </location>
</feature>
<gene>
    <name evidence="7" type="ORF">JDV02_010695</name>
</gene>
<dbReference type="PIRSF" id="PIRSF006060">
    <property type="entry name" value="AA_transporter"/>
    <property type="match status" value="1"/>
</dbReference>
<keyword evidence="2" id="KW-0813">Transport</keyword>
<feature type="transmembrane region" description="Helical" evidence="6">
    <location>
        <begin position="218"/>
        <end position="236"/>
    </location>
</feature>
<accession>A0A9Q8QUZ5</accession>
<dbReference type="Proteomes" id="UP000829364">
    <property type="component" value="Chromosome 13"/>
</dbReference>
<dbReference type="PANTHER" id="PTHR45649:SF4">
    <property type="entry name" value="TRANSPORTER, PUTATIVE (EUROFUNG)-RELATED"/>
    <property type="match status" value="1"/>
</dbReference>
<dbReference type="Pfam" id="PF13520">
    <property type="entry name" value="AA_permease_2"/>
    <property type="match status" value="1"/>
</dbReference>
<comment type="subcellular location">
    <subcellularLocation>
        <location evidence="1">Membrane</location>
        <topology evidence="1">Multi-pass membrane protein</topology>
    </subcellularLocation>
</comment>
<keyword evidence="5 6" id="KW-0472">Membrane</keyword>
<organism evidence="7 8">
    <name type="scientific">Purpureocillium takamizusanense</name>
    <dbReference type="NCBI Taxonomy" id="2060973"/>
    <lineage>
        <taxon>Eukaryota</taxon>
        <taxon>Fungi</taxon>
        <taxon>Dikarya</taxon>
        <taxon>Ascomycota</taxon>
        <taxon>Pezizomycotina</taxon>
        <taxon>Sordariomycetes</taxon>
        <taxon>Hypocreomycetidae</taxon>
        <taxon>Hypocreales</taxon>
        <taxon>Ophiocordycipitaceae</taxon>
        <taxon>Purpureocillium</taxon>
    </lineage>
</organism>
<dbReference type="InterPro" id="IPR002293">
    <property type="entry name" value="AA/rel_permease1"/>
</dbReference>
<protein>
    <recommendedName>
        <fullName evidence="9">Amino acid transporter</fullName>
    </recommendedName>
</protein>
<keyword evidence="4 6" id="KW-1133">Transmembrane helix</keyword>
<dbReference type="GeneID" id="72072638"/>
<evidence type="ECO:0000256" key="4">
    <source>
        <dbReference type="ARBA" id="ARBA00022989"/>
    </source>
</evidence>
<feature type="transmembrane region" description="Helical" evidence="6">
    <location>
        <begin position="347"/>
        <end position="369"/>
    </location>
</feature>
<evidence type="ECO:0000313" key="8">
    <source>
        <dbReference type="Proteomes" id="UP000829364"/>
    </source>
</evidence>
<evidence type="ECO:0000256" key="1">
    <source>
        <dbReference type="ARBA" id="ARBA00004141"/>
    </source>
</evidence>
<dbReference type="AlphaFoldDB" id="A0A9Q8QUZ5"/>
<keyword evidence="3 6" id="KW-0812">Transmembrane</keyword>
<dbReference type="OrthoDB" id="3257095at2759"/>
<dbReference type="Gene3D" id="1.20.1740.10">
    <property type="entry name" value="Amino acid/polyamine transporter I"/>
    <property type="match status" value="1"/>
</dbReference>
<evidence type="ECO:0000256" key="2">
    <source>
        <dbReference type="ARBA" id="ARBA00022448"/>
    </source>
</evidence>
<feature type="transmembrane region" description="Helical" evidence="6">
    <location>
        <begin position="298"/>
        <end position="321"/>
    </location>
</feature>
<feature type="transmembrane region" description="Helical" evidence="6">
    <location>
        <begin position="188"/>
        <end position="206"/>
    </location>
</feature>
<keyword evidence="8" id="KW-1185">Reference proteome</keyword>
<dbReference type="RefSeq" id="XP_047848463.1">
    <property type="nucleotide sequence ID" value="XM_047992449.1"/>
</dbReference>
<feature type="transmembrane region" description="Helical" evidence="6">
    <location>
        <begin position="98"/>
        <end position="116"/>
    </location>
</feature>
<evidence type="ECO:0000256" key="3">
    <source>
        <dbReference type="ARBA" id="ARBA00022692"/>
    </source>
</evidence>